<dbReference type="PANTHER" id="PTHR47707:SF1">
    <property type="entry name" value="NUDIX HYDROLASE FAMILY PROTEIN"/>
    <property type="match status" value="1"/>
</dbReference>
<comment type="cofactor">
    <cofactor evidence="1">
        <name>Mg(2+)</name>
        <dbReference type="ChEBI" id="CHEBI:18420"/>
    </cofactor>
</comment>
<keyword evidence="9" id="KW-0234">DNA repair</keyword>
<evidence type="ECO:0000256" key="16">
    <source>
        <dbReference type="ARBA" id="ARBA00042798"/>
    </source>
</evidence>
<gene>
    <name evidence="18" type="ORF">F9817_23375</name>
</gene>
<evidence type="ECO:0000256" key="2">
    <source>
        <dbReference type="ARBA" id="ARBA00005582"/>
    </source>
</evidence>
<sequence>MTEHACVSFMLIKDGEILVEQRSMTKEHDAGLIAIPGGHMEPGENPEQTLIREMAEELEVTPTDYRYLCTLYHLTTETQKIHYYVINSWEGTISAQEADEVYWRELSTANLDIGSDRSAVNEYFRVIKTQPDFFVA</sequence>
<accession>A0A7X4RX87</accession>
<dbReference type="GO" id="GO:0044715">
    <property type="term" value="F:8-oxo-dGDP phosphatase activity"/>
    <property type="evidence" value="ECO:0007669"/>
    <property type="project" value="TreeGrafter"/>
</dbReference>
<comment type="catalytic activity">
    <reaction evidence="10">
        <text>8-oxo-dGTP + H2O = 8-oxo-dGMP + diphosphate + H(+)</text>
        <dbReference type="Rhea" id="RHEA:31575"/>
        <dbReference type="ChEBI" id="CHEBI:15377"/>
        <dbReference type="ChEBI" id="CHEBI:15378"/>
        <dbReference type="ChEBI" id="CHEBI:33019"/>
        <dbReference type="ChEBI" id="CHEBI:63224"/>
        <dbReference type="ChEBI" id="CHEBI:77896"/>
        <dbReference type="EC" id="3.6.1.55"/>
    </reaction>
</comment>
<dbReference type="GO" id="GO:0006281">
    <property type="term" value="P:DNA repair"/>
    <property type="evidence" value="ECO:0007669"/>
    <property type="project" value="UniProtKB-KW"/>
</dbReference>
<dbReference type="Gene3D" id="3.90.79.10">
    <property type="entry name" value="Nucleoside Triphosphate Pyrophosphohydrolase"/>
    <property type="match status" value="1"/>
</dbReference>
<evidence type="ECO:0000256" key="3">
    <source>
        <dbReference type="ARBA" id="ARBA00022457"/>
    </source>
</evidence>
<evidence type="ECO:0000256" key="13">
    <source>
        <dbReference type="ARBA" id="ARBA00040794"/>
    </source>
</evidence>
<comment type="catalytic activity">
    <reaction evidence="11">
        <text>8-oxo-GTP + H2O = 8-oxo-GMP + diphosphate + H(+)</text>
        <dbReference type="Rhea" id="RHEA:67616"/>
        <dbReference type="ChEBI" id="CHEBI:15377"/>
        <dbReference type="ChEBI" id="CHEBI:15378"/>
        <dbReference type="ChEBI" id="CHEBI:33019"/>
        <dbReference type="ChEBI" id="CHEBI:143553"/>
        <dbReference type="ChEBI" id="CHEBI:145694"/>
    </reaction>
</comment>
<dbReference type="Pfam" id="PF00293">
    <property type="entry name" value="NUDIX"/>
    <property type="match status" value="1"/>
</dbReference>
<keyword evidence="3" id="KW-0515">Mutator protein</keyword>
<dbReference type="InterPro" id="IPR015797">
    <property type="entry name" value="NUDIX_hydrolase-like_dom_sf"/>
</dbReference>
<comment type="similarity">
    <text evidence="2">Belongs to the Nudix hydrolase family.</text>
</comment>
<evidence type="ECO:0000256" key="14">
    <source>
        <dbReference type="ARBA" id="ARBA00041592"/>
    </source>
</evidence>
<dbReference type="EMBL" id="WEKT01000103">
    <property type="protein sequence ID" value="MZI96129.1"/>
    <property type="molecule type" value="Genomic_DNA"/>
</dbReference>
<evidence type="ECO:0000256" key="6">
    <source>
        <dbReference type="ARBA" id="ARBA00022763"/>
    </source>
</evidence>
<dbReference type="InterPro" id="IPR047127">
    <property type="entry name" value="MutT-like"/>
</dbReference>
<feature type="domain" description="Nudix hydrolase" evidence="17">
    <location>
        <begin position="2"/>
        <end position="126"/>
    </location>
</feature>
<dbReference type="InterPro" id="IPR000086">
    <property type="entry name" value="NUDIX_hydrolase_dom"/>
</dbReference>
<dbReference type="GO" id="GO:0035539">
    <property type="term" value="F:8-oxo-7,8-dihydrodeoxyguanosine triphosphate pyrophosphatase activity"/>
    <property type="evidence" value="ECO:0007669"/>
    <property type="project" value="UniProtKB-EC"/>
</dbReference>
<evidence type="ECO:0000313" key="18">
    <source>
        <dbReference type="EMBL" id="MZI96129.1"/>
    </source>
</evidence>
<dbReference type="GO" id="GO:0008413">
    <property type="term" value="F:8-oxo-7,8-dihydroguanosine triphosphate pyrophosphatase activity"/>
    <property type="evidence" value="ECO:0007669"/>
    <property type="project" value="TreeGrafter"/>
</dbReference>
<dbReference type="EC" id="3.6.1.55" evidence="12"/>
<dbReference type="GO" id="GO:0044716">
    <property type="term" value="F:8-oxo-GDP phosphatase activity"/>
    <property type="evidence" value="ECO:0007669"/>
    <property type="project" value="TreeGrafter"/>
</dbReference>
<keyword evidence="4" id="KW-0235">DNA replication</keyword>
<dbReference type="AlphaFoldDB" id="A0A7X4RX87"/>
<keyword evidence="19" id="KW-1185">Reference proteome</keyword>
<dbReference type="PROSITE" id="PS51462">
    <property type="entry name" value="NUDIX"/>
    <property type="match status" value="1"/>
</dbReference>
<evidence type="ECO:0000256" key="9">
    <source>
        <dbReference type="ARBA" id="ARBA00023204"/>
    </source>
</evidence>
<dbReference type="SUPFAM" id="SSF55811">
    <property type="entry name" value="Nudix"/>
    <property type="match status" value="1"/>
</dbReference>
<keyword evidence="6" id="KW-0227">DNA damage</keyword>
<dbReference type="RefSeq" id="WP_161158621.1">
    <property type="nucleotide sequence ID" value="NZ_WEKT01000103.1"/>
</dbReference>
<evidence type="ECO:0000313" key="19">
    <source>
        <dbReference type="Proteomes" id="UP000462621"/>
    </source>
</evidence>
<evidence type="ECO:0000256" key="12">
    <source>
        <dbReference type="ARBA" id="ARBA00038905"/>
    </source>
</evidence>
<name>A0A7X4RX87_9VIBR</name>
<reference evidence="18 19" key="1">
    <citation type="submission" date="2019-10" db="EMBL/GenBank/DDBJ databases">
        <title>Vibrio sp. nov. isolated from a shrimp pond.</title>
        <authorList>
            <person name="Gomez-Gil B."/>
            <person name="Enciso-Ibarra J."/>
            <person name="Enciso-Ibarra K."/>
            <person name="Bolan-Mejia C."/>
        </authorList>
    </citation>
    <scope>NUCLEOTIDE SEQUENCE [LARGE SCALE GENOMIC DNA]</scope>
    <source>
        <strain evidence="18 19">CAIM 722</strain>
    </source>
</reference>
<keyword evidence="5" id="KW-0479">Metal-binding</keyword>
<proteinExistence type="inferred from homology"/>
<protein>
    <recommendedName>
        <fullName evidence="13">8-oxo-dGTP diphosphatase</fullName>
        <ecNumber evidence="12">3.6.1.55</ecNumber>
    </recommendedName>
    <alternativeName>
        <fullName evidence="16">7,8-dihydro-8-oxoguanine-triphosphatase</fullName>
    </alternativeName>
    <alternativeName>
        <fullName evidence="15">Mutator protein MutT</fullName>
    </alternativeName>
    <alternativeName>
        <fullName evidence="14">dGTP pyrophosphohydrolase</fullName>
    </alternativeName>
</protein>
<evidence type="ECO:0000256" key="10">
    <source>
        <dbReference type="ARBA" id="ARBA00035861"/>
    </source>
</evidence>
<keyword evidence="7" id="KW-0378">Hydrolase</keyword>
<evidence type="ECO:0000256" key="7">
    <source>
        <dbReference type="ARBA" id="ARBA00022801"/>
    </source>
</evidence>
<organism evidence="18 19">
    <name type="scientific">Vibrio eleionomae</name>
    <dbReference type="NCBI Taxonomy" id="2653505"/>
    <lineage>
        <taxon>Bacteria</taxon>
        <taxon>Pseudomonadati</taxon>
        <taxon>Pseudomonadota</taxon>
        <taxon>Gammaproteobacteria</taxon>
        <taxon>Vibrionales</taxon>
        <taxon>Vibrionaceae</taxon>
        <taxon>Vibrio</taxon>
    </lineage>
</organism>
<dbReference type="GO" id="GO:0006260">
    <property type="term" value="P:DNA replication"/>
    <property type="evidence" value="ECO:0007669"/>
    <property type="project" value="UniProtKB-KW"/>
</dbReference>
<comment type="caution">
    <text evidence="18">The sequence shown here is derived from an EMBL/GenBank/DDBJ whole genome shotgun (WGS) entry which is preliminary data.</text>
</comment>
<evidence type="ECO:0000256" key="1">
    <source>
        <dbReference type="ARBA" id="ARBA00001946"/>
    </source>
</evidence>
<evidence type="ECO:0000259" key="17">
    <source>
        <dbReference type="PROSITE" id="PS51462"/>
    </source>
</evidence>
<keyword evidence="8" id="KW-0460">Magnesium</keyword>
<dbReference type="GO" id="GO:0046872">
    <property type="term" value="F:metal ion binding"/>
    <property type="evidence" value="ECO:0007669"/>
    <property type="project" value="UniProtKB-KW"/>
</dbReference>
<evidence type="ECO:0000256" key="15">
    <source>
        <dbReference type="ARBA" id="ARBA00041979"/>
    </source>
</evidence>
<evidence type="ECO:0000256" key="5">
    <source>
        <dbReference type="ARBA" id="ARBA00022723"/>
    </source>
</evidence>
<evidence type="ECO:0000256" key="4">
    <source>
        <dbReference type="ARBA" id="ARBA00022705"/>
    </source>
</evidence>
<dbReference type="PANTHER" id="PTHR47707">
    <property type="entry name" value="8-OXO-DGTP DIPHOSPHATASE"/>
    <property type="match status" value="1"/>
</dbReference>
<evidence type="ECO:0000256" key="11">
    <source>
        <dbReference type="ARBA" id="ARBA00036904"/>
    </source>
</evidence>
<dbReference type="Proteomes" id="UP000462621">
    <property type="component" value="Unassembled WGS sequence"/>
</dbReference>
<evidence type="ECO:0000256" key="8">
    <source>
        <dbReference type="ARBA" id="ARBA00022842"/>
    </source>
</evidence>